<dbReference type="Gene3D" id="3.90.245.10">
    <property type="entry name" value="Ribonucleoside hydrolase-like"/>
    <property type="match status" value="1"/>
</dbReference>
<gene>
    <name evidence="3" type="ORF">BJY01DRAFT_264128</name>
</gene>
<evidence type="ECO:0000313" key="3">
    <source>
        <dbReference type="EMBL" id="KAL2843947.1"/>
    </source>
</evidence>
<name>A0ABR4JVX1_9EURO</name>
<protein>
    <recommendedName>
        <fullName evidence="5">DUF1593-domain-containing protein</fullName>
    </recommendedName>
</protein>
<dbReference type="InterPro" id="IPR013783">
    <property type="entry name" value="Ig-like_fold"/>
</dbReference>
<dbReference type="Pfam" id="PF21027">
    <property type="entry name" value="Sde0182_C"/>
    <property type="match status" value="1"/>
</dbReference>
<comment type="caution">
    <text evidence="3">The sequence shown here is derived from an EMBL/GenBank/DDBJ whole genome shotgun (WGS) entry which is preliminary data.</text>
</comment>
<proteinExistence type="predicted"/>
<feature type="domain" description="Cellulose-binding Sde182 C-terminal" evidence="2">
    <location>
        <begin position="388"/>
        <end position="492"/>
    </location>
</feature>
<dbReference type="EMBL" id="JBFXLU010000085">
    <property type="protein sequence ID" value="KAL2843947.1"/>
    <property type="molecule type" value="Genomic_DNA"/>
</dbReference>
<keyword evidence="4" id="KW-1185">Reference proteome</keyword>
<evidence type="ECO:0000313" key="4">
    <source>
        <dbReference type="Proteomes" id="UP001610446"/>
    </source>
</evidence>
<dbReference type="Pfam" id="PF07632">
    <property type="entry name" value="Sde182_NH-like"/>
    <property type="match status" value="1"/>
</dbReference>
<evidence type="ECO:0000259" key="1">
    <source>
        <dbReference type="Pfam" id="PF07632"/>
    </source>
</evidence>
<dbReference type="Proteomes" id="UP001610446">
    <property type="component" value="Unassembled WGS sequence"/>
</dbReference>
<dbReference type="InterPro" id="IPR048527">
    <property type="entry name" value="Sde182_C"/>
</dbReference>
<organism evidence="3 4">
    <name type="scientific">Aspergillus pseudoustus</name>
    <dbReference type="NCBI Taxonomy" id="1810923"/>
    <lineage>
        <taxon>Eukaryota</taxon>
        <taxon>Fungi</taxon>
        <taxon>Dikarya</taxon>
        <taxon>Ascomycota</taxon>
        <taxon>Pezizomycotina</taxon>
        <taxon>Eurotiomycetes</taxon>
        <taxon>Eurotiomycetidae</taxon>
        <taxon>Eurotiales</taxon>
        <taxon>Aspergillaceae</taxon>
        <taxon>Aspergillus</taxon>
        <taxon>Aspergillus subgen. Nidulantes</taxon>
    </lineage>
</organism>
<reference evidence="3 4" key="1">
    <citation type="submission" date="2024-07" db="EMBL/GenBank/DDBJ databases">
        <title>Section-level genome sequencing and comparative genomics of Aspergillus sections Usti and Cavernicolus.</title>
        <authorList>
            <consortium name="Lawrence Berkeley National Laboratory"/>
            <person name="Nybo J.L."/>
            <person name="Vesth T.C."/>
            <person name="Theobald S."/>
            <person name="Frisvad J.C."/>
            <person name="Larsen T.O."/>
            <person name="Kjaerboelling I."/>
            <person name="Rothschild-Mancinelli K."/>
            <person name="Lyhne E.K."/>
            <person name="Kogle M.E."/>
            <person name="Barry K."/>
            <person name="Clum A."/>
            <person name="Na H."/>
            <person name="Ledsgaard L."/>
            <person name="Lin J."/>
            <person name="Lipzen A."/>
            <person name="Kuo A."/>
            <person name="Riley R."/>
            <person name="Mondo S."/>
            <person name="Labutti K."/>
            <person name="Haridas S."/>
            <person name="Pangalinan J."/>
            <person name="Salamov A.A."/>
            <person name="Simmons B.A."/>
            <person name="Magnuson J.K."/>
            <person name="Chen J."/>
            <person name="Drula E."/>
            <person name="Henrissat B."/>
            <person name="Wiebenga A."/>
            <person name="Lubbers R.J."/>
            <person name="Gomes A.C."/>
            <person name="Makela M.R."/>
            <person name="Stajich J."/>
            <person name="Grigoriev I.V."/>
            <person name="Mortensen U.H."/>
            <person name="De Vries R.P."/>
            <person name="Baker S.E."/>
            <person name="Andersen M.R."/>
        </authorList>
    </citation>
    <scope>NUCLEOTIDE SEQUENCE [LARGE SCALE GENOMIC DNA]</scope>
    <source>
        <strain evidence="3 4">CBS 123904</strain>
    </source>
</reference>
<dbReference type="Gene3D" id="2.60.40.10">
    <property type="entry name" value="Immunoglobulins"/>
    <property type="match status" value="1"/>
</dbReference>
<feature type="domain" description="Cellulose-binding Sde182 nucleoside hydrolase-like" evidence="1">
    <location>
        <begin position="18"/>
        <end position="291"/>
    </location>
</feature>
<dbReference type="InterPro" id="IPR036452">
    <property type="entry name" value="Ribo_hydro-like"/>
</dbReference>
<evidence type="ECO:0008006" key="5">
    <source>
        <dbReference type="Google" id="ProtNLM"/>
    </source>
</evidence>
<evidence type="ECO:0000259" key="2">
    <source>
        <dbReference type="Pfam" id="PF21027"/>
    </source>
</evidence>
<dbReference type="InterPro" id="IPR011483">
    <property type="entry name" value="Sde182_NH-like"/>
</dbReference>
<sequence length="514" mass="56490">MADPRLQLRSIPNNHKPRVFVTTDIGNEPDDSESLVRYLLYTNEFRTEGLVPCTSTHQRTVTRPDLITVALRAYAQVVDTLNAHTHPENRYPTAEELSALVKPGPAVYGRQALGPPGVPLAEGTKLLIEKVDASDTLTSPLWVLCWGGSNVLAQALQHIQKTRPPQKLADFVARLRVYLISDQDDTAPWIRVNFPSLFLIGSVHGWCQYTTATWWGIACPEDGVNRSLFSREWLDANVKFAADGGGVNPLGRVYPYPAWQIEGDTPSFLYLIPNGLGSPEHPGWGGWGGRYGAVDLSGYVNLYADSVDRVVGGDGKTYQSNSATVWRWAEAFQNDFAARMQWSVTGEFAGANHAPVVVVNVNSNGHGHGHGRTEGALPLCLEVEAGETVTLDASESYDPDGDEISFSWFHYIEPTIAMGVWDLHIPKLDIVNVDDEVEGRKVQITMPPPGVCAVDQKTGEAQENGHVYHLVLEVKDSGSPCLRTYKRVVVQTTNRALVGGWPPVPHRAASWEPE</sequence>
<accession>A0ABR4JVX1</accession>